<protein>
    <submittedName>
        <fullName evidence="1">Uncharacterized protein</fullName>
    </submittedName>
</protein>
<name>A0A657F151_SALEN</name>
<organism evidence="1">
    <name type="scientific">Salmonella enteritidis</name>
    <dbReference type="NCBI Taxonomy" id="149539"/>
    <lineage>
        <taxon>Bacteria</taxon>
        <taxon>Pseudomonadati</taxon>
        <taxon>Pseudomonadota</taxon>
        <taxon>Gammaproteobacteria</taxon>
        <taxon>Enterobacterales</taxon>
        <taxon>Enterobacteriaceae</taxon>
        <taxon>Salmonella</taxon>
    </lineage>
</organism>
<dbReference type="Proteomes" id="UP000885271">
    <property type="component" value="Unassembled WGS sequence"/>
</dbReference>
<reference evidence="1" key="1">
    <citation type="submission" date="2018-08" db="EMBL/GenBank/DDBJ databases">
        <authorList>
            <person name="Ashton P.M."/>
            <person name="Dallman T."/>
            <person name="Nair S."/>
            <person name="De Pinna E."/>
            <person name="Peters T."/>
            <person name="Grant K."/>
        </authorList>
    </citation>
    <scope>NUCLEOTIDE SEQUENCE [LARGE SCALE GENOMIC DNA]</scope>
    <source>
        <strain evidence="1">38306</strain>
    </source>
</reference>
<sequence>MNTDENMVFYLTNSDLVYSYAHKIVCSIPSGMKGNFITSIGETLEDLKKRYPDIILITESEALALQSKREN</sequence>
<dbReference type="EMBL" id="RSQT01000053">
    <property type="protein sequence ID" value="MIQ23454.1"/>
    <property type="molecule type" value="Genomic_DNA"/>
</dbReference>
<proteinExistence type="predicted"/>
<gene>
    <name evidence="1" type="ORF">ZQ07_23335</name>
</gene>
<evidence type="ECO:0000313" key="1">
    <source>
        <dbReference type="EMBL" id="MIQ23454.1"/>
    </source>
</evidence>
<dbReference type="AlphaFoldDB" id="A0A657F151"/>
<comment type="caution">
    <text evidence="1">The sequence shown here is derived from an EMBL/GenBank/DDBJ whole genome shotgun (WGS) entry which is preliminary data.</text>
</comment>
<accession>A0A657F151</accession>